<sequence length="369" mass="40095">MNFTFSDDQLLFRDTVRDLLSNEVTAERIRQRWDSDSGVDSAALQSMVDLGLTAALVPEEQGGLGLNAVDFILIAEECGRAALPEPIVDACLVATPMLVDADSALEGSDSRLRELLEAVASGEKTVLCGPSINPYINFAHSADYLLLPHGNEVHLVAADAVQLELQTSVDLSRRLSKVSWQPRSETCIARGEIGADLWCSTLNRGALANAAQLLGLSEAMVARSVQFASDREQFGRPIGVNQAIKHLLADCAVKAEFAKPAIYRAAYTVAVAPTRADWSVSHAKASAGDAARAASRNCTQVHGAMGYTWECDLHIWMKRAWTLDREWGDAGFHKNRIHEWLLQPKALLGPQYTFGRRHMGDAANSITAA</sequence>
<dbReference type="InterPro" id="IPR009075">
    <property type="entry name" value="AcylCo_DH/oxidase_C"/>
</dbReference>
<evidence type="ECO:0000256" key="4">
    <source>
        <dbReference type="ARBA" id="ARBA00022827"/>
    </source>
</evidence>
<dbReference type="SUPFAM" id="SSF56645">
    <property type="entry name" value="Acyl-CoA dehydrogenase NM domain-like"/>
    <property type="match status" value="1"/>
</dbReference>
<dbReference type="EMBL" id="CP103416">
    <property type="protein sequence ID" value="UVW35863.1"/>
    <property type="molecule type" value="Genomic_DNA"/>
</dbReference>
<evidence type="ECO:0000256" key="2">
    <source>
        <dbReference type="ARBA" id="ARBA00009347"/>
    </source>
</evidence>
<dbReference type="InterPro" id="IPR037069">
    <property type="entry name" value="AcylCoA_DH/ox_N_sf"/>
</dbReference>
<evidence type="ECO:0000259" key="7">
    <source>
        <dbReference type="Pfam" id="PF02771"/>
    </source>
</evidence>
<keyword evidence="3" id="KW-0285">Flavoprotein</keyword>
<proteinExistence type="inferred from homology"/>
<evidence type="ECO:0000256" key="1">
    <source>
        <dbReference type="ARBA" id="ARBA00001974"/>
    </source>
</evidence>
<evidence type="ECO:0000256" key="5">
    <source>
        <dbReference type="ARBA" id="ARBA00023002"/>
    </source>
</evidence>
<accession>A0ABY5TU57</accession>
<keyword evidence="4" id="KW-0274">FAD</keyword>
<dbReference type="Gene3D" id="1.10.540.10">
    <property type="entry name" value="Acyl-CoA dehydrogenase/oxidase, N-terminal domain"/>
    <property type="match status" value="1"/>
</dbReference>
<evidence type="ECO:0000313" key="8">
    <source>
        <dbReference type="EMBL" id="UVW35863.1"/>
    </source>
</evidence>
<dbReference type="InterPro" id="IPR009100">
    <property type="entry name" value="AcylCoA_DH/oxidase_NM_dom_sf"/>
</dbReference>
<organism evidence="8 9">
    <name type="scientific">SAR92 clade bacterium H455</name>
    <dbReference type="NCBI Taxonomy" id="2974818"/>
    <lineage>
        <taxon>Bacteria</taxon>
        <taxon>Pseudomonadati</taxon>
        <taxon>Pseudomonadota</taxon>
        <taxon>Gammaproteobacteria</taxon>
        <taxon>Cellvibrionales</taxon>
        <taxon>Porticoccaceae</taxon>
        <taxon>SAR92 clade</taxon>
    </lineage>
</organism>
<protein>
    <submittedName>
        <fullName evidence="8">Acyl-CoA/acyl-ACP dehydrogenase</fullName>
    </submittedName>
</protein>
<dbReference type="Proteomes" id="UP001059934">
    <property type="component" value="Chromosome"/>
</dbReference>
<dbReference type="PANTHER" id="PTHR43884:SF20">
    <property type="entry name" value="ACYL-COA DEHYDROGENASE FADE28"/>
    <property type="match status" value="1"/>
</dbReference>
<evidence type="ECO:0000259" key="6">
    <source>
        <dbReference type="Pfam" id="PF00441"/>
    </source>
</evidence>
<name>A0ABY5TU57_9GAMM</name>
<dbReference type="InterPro" id="IPR036250">
    <property type="entry name" value="AcylCo_DH-like_C"/>
</dbReference>
<dbReference type="InterPro" id="IPR013786">
    <property type="entry name" value="AcylCoA_DH/ox_N"/>
</dbReference>
<dbReference type="PANTHER" id="PTHR43884">
    <property type="entry name" value="ACYL-COA DEHYDROGENASE"/>
    <property type="match status" value="1"/>
</dbReference>
<comment type="cofactor">
    <cofactor evidence="1">
        <name>FAD</name>
        <dbReference type="ChEBI" id="CHEBI:57692"/>
    </cofactor>
</comment>
<dbReference type="Pfam" id="PF02771">
    <property type="entry name" value="Acyl-CoA_dh_N"/>
    <property type="match status" value="1"/>
</dbReference>
<feature type="domain" description="Acyl-CoA dehydrogenase/oxidase C-terminal" evidence="6">
    <location>
        <begin position="196"/>
        <end position="341"/>
    </location>
</feature>
<dbReference type="Pfam" id="PF00441">
    <property type="entry name" value="Acyl-CoA_dh_1"/>
    <property type="match status" value="1"/>
</dbReference>
<dbReference type="Gene3D" id="1.20.140.10">
    <property type="entry name" value="Butyryl-CoA Dehydrogenase, subunit A, domain 3"/>
    <property type="match status" value="1"/>
</dbReference>
<gene>
    <name evidence="8" type="ORF">NYF23_04440</name>
</gene>
<reference evidence="8" key="1">
    <citation type="submission" date="2022-08" db="EMBL/GenBank/DDBJ databases">
        <title>Catabolic pathway analysis in culturable SAR92 clade bacteria reveals their overlooked roles in DMSP degradation in coastal seas.</title>
        <authorList>
            <person name="He X."/>
            <person name="Zhang X."/>
            <person name="Zhang Y."/>
        </authorList>
    </citation>
    <scope>NUCLEOTIDE SEQUENCE</scope>
    <source>
        <strain evidence="8">H455</strain>
    </source>
</reference>
<feature type="domain" description="Acyl-CoA dehydrogenase/oxidase N-terminal" evidence="7">
    <location>
        <begin position="6"/>
        <end position="123"/>
    </location>
</feature>
<dbReference type="SUPFAM" id="SSF47203">
    <property type="entry name" value="Acyl-CoA dehydrogenase C-terminal domain-like"/>
    <property type="match status" value="1"/>
</dbReference>
<evidence type="ECO:0000256" key="3">
    <source>
        <dbReference type="ARBA" id="ARBA00022630"/>
    </source>
</evidence>
<comment type="similarity">
    <text evidence="2">Belongs to the acyl-CoA dehydrogenase family.</text>
</comment>
<evidence type="ECO:0000313" key="9">
    <source>
        <dbReference type="Proteomes" id="UP001059934"/>
    </source>
</evidence>
<keyword evidence="5" id="KW-0560">Oxidoreductase</keyword>
<keyword evidence="9" id="KW-1185">Reference proteome</keyword>